<dbReference type="STRING" id="146923.Spa2297_01490"/>
<name>A0A369VEX5_9ACTN</name>
<feature type="domain" description="HTH gntR-type" evidence="4">
    <location>
        <begin position="11"/>
        <end position="79"/>
    </location>
</feature>
<dbReference type="SUPFAM" id="SSF48008">
    <property type="entry name" value="GntR ligand-binding domain-like"/>
    <property type="match status" value="1"/>
</dbReference>
<dbReference type="InterPro" id="IPR000524">
    <property type="entry name" value="Tscrpt_reg_HTH_GntR"/>
</dbReference>
<organism evidence="5 6">
    <name type="scientific">Streptomyces parvulus</name>
    <dbReference type="NCBI Taxonomy" id="146923"/>
    <lineage>
        <taxon>Bacteria</taxon>
        <taxon>Bacillati</taxon>
        <taxon>Actinomycetota</taxon>
        <taxon>Actinomycetes</taxon>
        <taxon>Kitasatosporales</taxon>
        <taxon>Streptomycetaceae</taxon>
        <taxon>Streptomyces</taxon>
    </lineage>
</organism>
<dbReference type="Gene3D" id="1.10.10.10">
    <property type="entry name" value="Winged helix-like DNA-binding domain superfamily/Winged helix DNA-binding domain"/>
    <property type="match status" value="1"/>
</dbReference>
<dbReference type="InterPro" id="IPR036388">
    <property type="entry name" value="WH-like_DNA-bd_sf"/>
</dbReference>
<evidence type="ECO:0000256" key="3">
    <source>
        <dbReference type="ARBA" id="ARBA00023163"/>
    </source>
</evidence>
<keyword evidence="1" id="KW-0805">Transcription regulation</keyword>
<evidence type="ECO:0000313" key="5">
    <source>
        <dbReference type="EMBL" id="RDD90400.1"/>
    </source>
</evidence>
<dbReference type="PANTHER" id="PTHR43537:SF5">
    <property type="entry name" value="UXU OPERON TRANSCRIPTIONAL REGULATOR"/>
    <property type="match status" value="1"/>
</dbReference>
<accession>A0A369VEX5</accession>
<dbReference type="Gene3D" id="1.20.120.530">
    <property type="entry name" value="GntR ligand-binding domain-like"/>
    <property type="match status" value="1"/>
</dbReference>
<dbReference type="EMBL" id="QQBH01000002">
    <property type="protein sequence ID" value="RDD90400.1"/>
    <property type="molecule type" value="Genomic_DNA"/>
</dbReference>
<dbReference type="Pfam" id="PF07729">
    <property type="entry name" value="FCD"/>
    <property type="match status" value="1"/>
</dbReference>
<protein>
    <submittedName>
        <fullName evidence="5">FadR family transcriptional regulator</fullName>
    </submittedName>
</protein>
<dbReference type="CDD" id="cd07377">
    <property type="entry name" value="WHTH_GntR"/>
    <property type="match status" value="1"/>
</dbReference>
<dbReference type="PANTHER" id="PTHR43537">
    <property type="entry name" value="TRANSCRIPTIONAL REGULATOR, GNTR FAMILY"/>
    <property type="match status" value="1"/>
</dbReference>
<dbReference type="SUPFAM" id="SSF46785">
    <property type="entry name" value="Winged helix' DNA-binding domain"/>
    <property type="match status" value="1"/>
</dbReference>
<dbReference type="GO" id="GO:0003700">
    <property type="term" value="F:DNA-binding transcription factor activity"/>
    <property type="evidence" value="ECO:0007669"/>
    <property type="project" value="InterPro"/>
</dbReference>
<dbReference type="PROSITE" id="PS50949">
    <property type="entry name" value="HTH_GNTR"/>
    <property type="match status" value="1"/>
</dbReference>
<reference evidence="5 6" key="1">
    <citation type="submission" date="2018-07" db="EMBL/GenBank/DDBJ databases">
        <title>Genome guided investigation of antibiotics producing actinomycetales strain isolated from a Macau mangrove ecosystem.</title>
        <authorList>
            <person name="Hu D."/>
        </authorList>
    </citation>
    <scope>NUCLEOTIDE SEQUENCE [LARGE SCALE GENOMIC DNA]</scope>
    <source>
        <strain evidence="5 6">2297</strain>
    </source>
</reference>
<gene>
    <name evidence="5" type="ORF">DVZ84_03320</name>
</gene>
<dbReference type="GO" id="GO:0003677">
    <property type="term" value="F:DNA binding"/>
    <property type="evidence" value="ECO:0007669"/>
    <property type="project" value="UniProtKB-KW"/>
</dbReference>
<evidence type="ECO:0000256" key="2">
    <source>
        <dbReference type="ARBA" id="ARBA00023125"/>
    </source>
</evidence>
<dbReference type="Pfam" id="PF00392">
    <property type="entry name" value="GntR"/>
    <property type="match status" value="1"/>
</dbReference>
<dbReference type="SMART" id="SM00895">
    <property type="entry name" value="FCD"/>
    <property type="match status" value="1"/>
</dbReference>
<keyword evidence="2" id="KW-0238">DNA-binding</keyword>
<dbReference type="SMART" id="SM00345">
    <property type="entry name" value="HTH_GNTR"/>
    <property type="match status" value="1"/>
</dbReference>
<dbReference type="InterPro" id="IPR008920">
    <property type="entry name" value="TF_FadR/GntR_C"/>
</dbReference>
<dbReference type="InterPro" id="IPR036390">
    <property type="entry name" value="WH_DNA-bd_sf"/>
</dbReference>
<dbReference type="AlphaFoldDB" id="A0A369VEX5"/>
<sequence>MSRVERGRHMGSVAAGAEERIKGLIVEEGLGPGDPLPTETELMERFGVSRNSLREALKSLQAMHIVEIRRGFGTYVGTMSLEPMTEAMAFRTVVGHRRGEGSMLELLQLREALEAGLMHRLAGRLPEADLAELDALVATMHTEVRERGEIAARTDRAFHRVLHRSLDNELLSELLDAFWNAFHRVRAQARGLGAAADGEELARMHARIVDAVRSGDAQAAEQAVHRHFDDIRSRLSRE</sequence>
<evidence type="ECO:0000256" key="1">
    <source>
        <dbReference type="ARBA" id="ARBA00023015"/>
    </source>
</evidence>
<dbReference type="OrthoDB" id="7989071at2"/>
<dbReference type="RefSeq" id="WP_114527256.1">
    <property type="nucleotide sequence ID" value="NZ_JBEZXX010000006.1"/>
</dbReference>
<evidence type="ECO:0000313" key="6">
    <source>
        <dbReference type="Proteomes" id="UP000253742"/>
    </source>
</evidence>
<dbReference type="PRINTS" id="PR00035">
    <property type="entry name" value="HTHGNTR"/>
</dbReference>
<comment type="caution">
    <text evidence="5">The sequence shown here is derived from an EMBL/GenBank/DDBJ whole genome shotgun (WGS) entry which is preliminary data.</text>
</comment>
<proteinExistence type="predicted"/>
<dbReference type="InterPro" id="IPR011711">
    <property type="entry name" value="GntR_C"/>
</dbReference>
<keyword evidence="3" id="KW-0804">Transcription</keyword>
<evidence type="ECO:0000259" key="4">
    <source>
        <dbReference type="PROSITE" id="PS50949"/>
    </source>
</evidence>
<dbReference type="Proteomes" id="UP000253742">
    <property type="component" value="Unassembled WGS sequence"/>
</dbReference>